<comment type="similarity">
    <text evidence="4">Belongs to the cyclic nucleotide phosphodiesterase class-III family.</text>
</comment>
<evidence type="ECO:0000256" key="3">
    <source>
        <dbReference type="ARBA" id="ARBA00023004"/>
    </source>
</evidence>
<dbReference type="InterPro" id="IPR026575">
    <property type="entry name" value="GpdQ/CpdA-like"/>
</dbReference>
<dbReference type="CDD" id="cd07402">
    <property type="entry name" value="MPP_GpdQ"/>
    <property type="match status" value="1"/>
</dbReference>
<keyword evidence="1" id="KW-0479">Metal-binding</keyword>
<dbReference type="SUPFAM" id="SSF56300">
    <property type="entry name" value="Metallo-dependent phosphatases"/>
    <property type="match status" value="1"/>
</dbReference>
<gene>
    <name evidence="6" type="ORF">K8W24_02870</name>
</gene>
<dbReference type="GO" id="GO:0046872">
    <property type="term" value="F:metal ion binding"/>
    <property type="evidence" value="ECO:0007669"/>
    <property type="project" value="UniProtKB-KW"/>
</dbReference>
<keyword evidence="2" id="KW-0378">Hydrolase</keyword>
<proteinExistence type="inferred from homology"/>
<evidence type="ECO:0000256" key="4">
    <source>
        <dbReference type="ARBA" id="ARBA00025742"/>
    </source>
</evidence>
<evidence type="ECO:0000259" key="5">
    <source>
        <dbReference type="Pfam" id="PF00149"/>
    </source>
</evidence>
<dbReference type="Pfam" id="PF00149">
    <property type="entry name" value="Metallophos"/>
    <property type="match status" value="1"/>
</dbReference>
<keyword evidence="3" id="KW-0408">Iron</keyword>
<dbReference type="InterPro" id="IPR029052">
    <property type="entry name" value="Metallo-depent_PP-like"/>
</dbReference>
<evidence type="ECO:0000256" key="2">
    <source>
        <dbReference type="ARBA" id="ARBA00022801"/>
    </source>
</evidence>
<dbReference type="AlphaFoldDB" id="A0A921GLV6"/>
<evidence type="ECO:0000313" key="6">
    <source>
        <dbReference type="EMBL" id="HJF48732.1"/>
    </source>
</evidence>
<dbReference type="PANTHER" id="PTHR42988:SF2">
    <property type="entry name" value="CYCLIC NUCLEOTIDE PHOSPHODIESTERASE CBUA0032-RELATED"/>
    <property type="match status" value="1"/>
</dbReference>
<dbReference type="InterPro" id="IPR050884">
    <property type="entry name" value="CNP_phosphodiesterase-III"/>
</dbReference>
<evidence type="ECO:0000313" key="7">
    <source>
        <dbReference type="Proteomes" id="UP000775129"/>
    </source>
</evidence>
<reference evidence="6" key="1">
    <citation type="journal article" date="2021" name="PeerJ">
        <title>Extensive microbial diversity within the chicken gut microbiome revealed by metagenomics and culture.</title>
        <authorList>
            <person name="Gilroy R."/>
            <person name="Ravi A."/>
            <person name="Getino M."/>
            <person name="Pursley I."/>
            <person name="Horton D.L."/>
            <person name="Alikhan N.F."/>
            <person name="Baker D."/>
            <person name="Gharbi K."/>
            <person name="Hall N."/>
            <person name="Watson M."/>
            <person name="Adriaenssens E.M."/>
            <person name="Foster-Nyarko E."/>
            <person name="Jarju S."/>
            <person name="Secka A."/>
            <person name="Antonio M."/>
            <person name="Oren A."/>
            <person name="Chaudhuri R.R."/>
            <person name="La Ragione R."/>
            <person name="Hildebrand F."/>
            <person name="Pallen M.J."/>
        </authorList>
    </citation>
    <scope>NUCLEOTIDE SEQUENCE</scope>
    <source>
        <strain evidence="6">1647</strain>
    </source>
</reference>
<dbReference type="PANTHER" id="PTHR42988">
    <property type="entry name" value="PHOSPHOHYDROLASE"/>
    <property type="match status" value="1"/>
</dbReference>
<reference evidence="6" key="2">
    <citation type="submission" date="2021-09" db="EMBL/GenBank/DDBJ databases">
        <authorList>
            <person name="Gilroy R."/>
        </authorList>
    </citation>
    <scope>NUCLEOTIDE SEQUENCE</scope>
    <source>
        <strain evidence="6">1647</strain>
    </source>
</reference>
<evidence type="ECO:0000256" key="1">
    <source>
        <dbReference type="ARBA" id="ARBA00022723"/>
    </source>
</evidence>
<dbReference type="EMBL" id="DYWO01000090">
    <property type="protein sequence ID" value="HJF48732.1"/>
    <property type="molecule type" value="Genomic_DNA"/>
</dbReference>
<protein>
    <submittedName>
        <fullName evidence="6">Phosphodiesterase</fullName>
    </submittedName>
</protein>
<comment type="caution">
    <text evidence="6">The sequence shown here is derived from an EMBL/GenBank/DDBJ whole genome shotgun (WGS) entry which is preliminary data.</text>
</comment>
<name>A0A921GLV6_9MICO</name>
<organism evidence="6 7">
    <name type="scientific">Brachybacterium paraconglomeratum</name>
    <dbReference type="NCBI Taxonomy" id="173362"/>
    <lineage>
        <taxon>Bacteria</taxon>
        <taxon>Bacillati</taxon>
        <taxon>Actinomycetota</taxon>
        <taxon>Actinomycetes</taxon>
        <taxon>Micrococcales</taxon>
        <taxon>Dermabacteraceae</taxon>
        <taxon>Brachybacterium</taxon>
    </lineage>
</organism>
<dbReference type="Gene3D" id="3.60.21.10">
    <property type="match status" value="1"/>
</dbReference>
<accession>A0A921GLV6</accession>
<dbReference type="Proteomes" id="UP000775129">
    <property type="component" value="Unassembled WGS sequence"/>
</dbReference>
<feature type="domain" description="Calcineurin-like phosphoesterase" evidence="5">
    <location>
        <begin position="15"/>
        <end position="210"/>
    </location>
</feature>
<dbReference type="GO" id="GO:0004112">
    <property type="term" value="F:cyclic-nucleotide phosphodiesterase activity"/>
    <property type="evidence" value="ECO:0007669"/>
    <property type="project" value="InterPro"/>
</dbReference>
<dbReference type="InterPro" id="IPR004843">
    <property type="entry name" value="Calcineurin-like_PHP"/>
</dbReference>
<sequence>MSALRAAEHPRANHTLVHLSDTHFVPPGQLLSGVAPVREHLEGLLEDLVATNLRPEALIFTGDLADRGEASAYRQLRELVEPLAEQLGAELIWVMGNHDDRATLRTELLDADADDAPYDRVVMLGGLRIIVLDSTVPRESYGEIRPAQHAWLREVLSEPAPEGTILALHHPPIPCVQDLAVTVELRDQAALAETLAGGDVRAIIGGHFHYSTSATFEGIPVSVASATCYTQDLQTPDRGTRGRDGAQAFNLVHVYDSTIMHSVVPQGGGASVSRHVDGLTTARMLAEQGLYIPDAPVQPGWTGAR</sequence>